<gene>
    <name evidence="1" type="ORF">NHE_0031</name>
</gene>
<proteinExistence type="predicted"/>
<protein>
    <submittedName>
        <fullName evidence="1">Uncharacterized protein</fullName>
    </submittedName>
</protein>
<organism evidence="1 2">
    <name type="scientific">Neorickettsia helminthoeca str. Oregon</name>
    <dbReference type="NCBI Taxonomy" id="1286528"/>
    <lineage>
        <taxon>Bacteria</taxon>
        <taxon>Pseudomonadati</taxon>
        <taxon>Pseudomonadota</taxon>
        <taxon>Alphaproteobacteria</taxon>
        <taxon>Rickettsiales</taxon>
        <taxon>Anaplasmataceae</taxon>
        <taxon>Neorickettsia</taxon>
    </lineage>
</organism>
<dbReference type="KEGG" id="nhm:NHE_0031"/>
<evidence type="ECO:0000313" key="1">
    <source>
        <dbReference type="EMBL" id="AHX11006.1"/>
    </source>
</evidence>
<sequence length="39" mass="4466">MNPLYTNLNEMECLLAGARILLIELYREANLGLAWDLKS</sequence>
<dbReference type="STRING" id="1286528.NHE_0031"/>
<dbReference type="Proteomes" id="UP000023755">
    <property type="component" value="Chromosome"/>
</dbReference>
<evidence type="ECO:0000313" key="2">
    <source>
        <dbReference type="Proteomes" id="UP000023755"/>
    </source>
</evidence>
<dbReference type="EMBL" id="CP007481">
    <property type="protein sequence ID" value="AHX11006.1"/>
    <property type="molecule type" value="Genomic_DNA"/>
</dbReference>
<accession>X5H399</accession>
<keyword evidence="2" id="KW-1185">Reference proteome</keyword>
<name>X5H399_9RICK</name>
<reference evidence="1 2" key="1">
    <citation type="submission" date="2014-03" db="EMBL/GenBank/DDBJ databases">
        <title>Sequencing and Comparison of Genomes and Transcriptome Profiles of Human Ehrlichiosis Agents.</title>
        <authorList>
            <person name="Lin M."/>
            <person name="Daugherty S.C."/>
            <person name="Nagaraj S."/>
            <person name="Cheng Z."/>
            <person name="Xiong Q."/>
            <person name="Lin F.-Y."/>
            <person name="Sengamalay N."/>
            <person name="Ott S."/>
            <person name="Godinez A."/>
            <person name="Tallon L.J."/>
            <person name="Sadzewicz L."/>
            <person name="Fraser C.M."/>
            <person name="Dunning Hotopp J.C."/>
            <person name="Rikihisa Y."/>
        </authorList>
    </citation>
    <scope>NUCLEOTIDE SEQUENCE [LARGE SCALE GENOMIC DNA]</scope>
    <source>
        <strain evidence="1 2">Oregon</strain>
    </source>
</reference>
<dbReference type="AlphaFoldDB" id="X5H399"/>
<dbReference type="HOGENOM" id="CLU_3313418_0_0_5"/>